<dbReference type="GO" id="GO:0005576">
    <property type="term" value="C:extracellular region"/>
    <property type="evidence" value="ECO:0007669"/>
    <property type="project" value="UniProtKB-SubCell"/>
</dbReference>
<evidence type="ECO:0000256" key="2">
    <source>
        <dbReference type="ARBA" id="ARBA00022525"/>
    </source>
</evidence>
<proteinExistence type="predicted"/>
<dbReference type="AlphaFoldDB" id="A0A9J6DAR7"/>
<protein>
    <recommendedName>
        <fullName evidence="5">VWFC domain-containing protein</fullName>
    </recommendedName>
</protein>
<accession>A0A9J6DAR7</accession>
<keyword evidence="7" id="KW-1185">Reference proteome</keyword>
<feature type="domain" description="VWFC" evidence="5">
    <location>
        <begin position="58"/>
        <end position="117"/>
    </location>
</feature>
<evidence type="ECO:0000313" key="7">
    <source>
        <dbReference type="Proteomes" id="UP000821866"/>
    </source>
</evidence>
<evidence type="ECO:0000256" key="4">
    <source>
        <dbReference type="SAM" id="MobiDB-lite"/>
    </source>
</evidence>
<dbReference type="SMART" id="SM00214">
    <property type="entry name" value="VWC"/>
    <property type="match status" value="1"/>
</dbReference>
<evidence type="ECO:0000313" key="6">
    <source>
        <dbReference type="EMBL" id="KAH8019167.1"/>
    </source>
</evidence>
<dbReference type="PANTHER" id="PTHR46698:SF4">
    <property type="entry name" value="CROSSVEINLESS 2"/>
    <property type="match status" value="1"/>
</dbReference>
<dbReference type="Proteomes" id="UP000821866">
    <property type="component" value="Chromosome 8"/>
</dbReference>
<evidence type="ECO:0000256" key="1">
    <source>
        <dbReference type="ARBA" id="ARBA00004613"/>
    </source>
</evidence>
<dbReference type="PANTHER" id="PTHR46698">
    <property type="entry name" value="CROSSVEINLESS 2"/>
    <property type="match status" value="1"/>
</dbReference>
<dbReference type="VEuPathDB" id="VectorBase:LOC119176046"/>
<dbReference type="EMBL" id="JABSTU010000010">
    <property type="protein sequence ID" value="KAH8019167.1"/>
    <property type="molecule type" value="Genomic_DNA"/>
</dbReference>
<reference evidence="6" key="2">
    <citation type="submission" date="2021-09" db="EMBL/GenBank/DDBJ databases">
        <authorList>
            <person name="Jia N."/>
            <person name="Wang J."/>
            <person name="Shi W."/>
            <person name="Du L."/>
            <person name="Sun Y."/>
            <person name="Zhan W."/>
            <person name="Jiang J."/>
            <person name="Wang Q."/>
            <person name="Zhang B."/>
            <person name="Ji P."/>
            <person name="Sakyi L.B."/>
            <person name="Cui X."/>
            <person name="Yuan T."/>
            <person name="Jiang B."/>
            <person name="Yang W."/>
            <person name="Lam T.T.-Y."/>
            <person name="Chang Q."/>
            <person name="Ding S."/>
            <person name="Wang X."/>
            <person name="Zhu J."/>
            <person name="Ruan X."/>
            <person name="Zhao L."/>
            <person name="Wei J."/>
            <person name="Que T."/>
            <person name="Du C."/>
            <person name="Cheng J."/>
            <person name="Dai P."/>
            <person name="Han X."/>
            <person name="Huang E."/>
            <person name="Gao Y."/>
            <person name="Liu J."/>
            <person name="Shao H."/>
            <person name="Ye R."/>
            <person name="Li L."/>
            <person name="Wei W."/>
            <person name="Wang X."/>
            <person name="Wang C."/>
            <person name="Huo Q."/>
            <person name="Li W."/>
            <person name="Guo W."/>
            <person name="Chen H."/>
            <person name="Chen S."/>
            <person name="Zhou L."/>
            <person name="Zhou L."/>
            <person name="Ni X."/>
            <person name="Tian J."/>
            <person name="Zhou Y."/>
            <person name="Sheng Y."/>
            <person name="Liu T."/>
            <person name="Pan Y."/>
            <person name="Xia L."/>
            <person name="Li J."/>
            <person name="Zhao F."/>
            <person name="Cao W."/>
        </authorList>
    </citation>
    <scope>NUCLEOTIDE SEQUENCE</scope>
    <source>
        <strain evidence="6">Rmic-2018</strain>
        <tissue evidence="6">Larvae</tissue>
    </source>
</reference>
<keyword evidence="3" id="KW-0732">Signal</keyword>
<comment type="subcellular location">
    <subcellularLocation>
        <location evidence="1">Secreted</location>
    </subcellularLocation>
</comment>
<dbReference type="PROSITE" id="PS50184">
    <property type="entry name" value="VWFC_2"/>
    <property type="match status" value="1"/>
</dbReference>
<dbReference type="InterPro" id="IPR052424">
    <property type="entry name" value="Kielin_Chordin-BMP_Reg"/>
</dbReference>
<feature type="region of interest" description="Disordered" evidence="4">
    <location>
        <begin position="141"/>
        <end position="160"/>
    </location>
</feature>
<dbReference type="Pfam" id="PF00093">
    <property type="entry name" value="VWC"/>
    <property type="match status" value="1"/>
</dbReference>
<keyword evidence="2" id="KW-0964">Secreted</keyword>
<dbReference type="SUPFAM" id="SSF57603">
    <property type="entry name" value="FnI-like domain"/>
    <property type="match status" value="1"/>
</dbReference>
<comment type="caution">
    <text evidence="6">The sequence shown here is derived from an EMBL/GenBank/DDBJ whole genome shotgun (WGS) entry which is preliminary data.</text>
</comment>
<reference evidence="6" key="1">
    <citation type="journal article" date="2020" name="Cell">
        <title>Large-Scale Comparative Analyses of Tick Genomes Elucidate Their Genetic Diversity and Vector Capacities.</title>
        <authorList>
            <consortium name="Tick Genome and Microbiome Consortium (TIGMIC)"/>
            <person name="Jia N."/>
            <person name="Wang J."/>
            <person name="Shi W."/>
            <person name="Du L."/>
            <person name="Sun Y."/>
            <person name="Zhan W."/>
            <person name="Jiang J.F."/>
            <person name="Wang Q."/>
            <person name="Zhang B."/>
            <person name="Ji P."/>
            <person name="Bell-Sakyi L."/>
            <person name="Cui X.M."/>
            <person name="Yuan T.T."/>
            <person name="Jiang B.G."/>
            <person name="Yang W.F."/>
            <person name="Lam T.T."/>
            <person name="Chang Q.C."/>
            <person name="Ding S.J."/>
            <person name="Wang X.J."/>
            <person name="Zhu J.G."/>
            <person name="Ruan X.D."/>
            <person name="Zhao L."/>
            <person name="Wei J.T."/>
            <person name="Ye R.Z."/>
            <person name="Que T.C."/>
            <person name="Du C.H."/>
            <person name="Zhou Y.H."/>
            <person name="Cheng J.X."/>
            <person name="Dai P.F."/>
            <person name="Guo W.B."/>
            <person name="Han X.H."/>
            <person name="Huang E.J."/>
            <person name="Li L.F."/>
            <person name="Wei W."/>
            <person name="Gao Y.C."/>
            <person name="Liu J.Z."/>
            <person name="Shao H.Z."/>
            <person name="Wang X."/>
            <person name="Wang C.C."/>
            <person name="Yang T.C."/>
            <person name="Huo Q.B."/>
            <person name="Li W."/>
            <person name="Chen H.Y."/>
            <person name="Chen S.E."/>
            <person name="Zhou L.G."/>
            <person name="Ni X.B."/>
            <person name="Tian J.H."/>
            <person name="Sheng Y."/>
            <person name="Liu T."/>
            <person name="Pan Y.S."/>
            <person name="Xia L.Y."/>
            <person name="Li J."/>
            <person name="Zhao F."/>
            <person name="Cao W.C."/>
        </authorList>
    </citation>
    <scope>NUCLEOTIDE SEQUENCE</scope>
    <source>
        <strain evidence="6">Rmic-2018</strain>
    </source>
</reference>
<dbReference type="InterPro" id="IPR001007">
    <property type="entry name" value="VWF_dom"/>
</dbReference>
<organism evidence="6 7">
    <name type="scientific">Rhipicephalus microplus</name>
    <name type="common">Cattle tick</name>
    <name type="synonym">Boophilus microplus</name>
    <dbReference type="NCBI Taxonomy" id="6941"/>
    <lineage>
        <taxon>Eukaryota</taxon>
        <taxon>Metazoa</taxon>
        <taxon>Ecdysozoa</taxon>
        <taxon>Arthropoda</taxon>
        <taxon>Chelicerata</taxon>
        <taxon>Arachnida</taxon>
        <taxon>Acari</taxon>
        <taxon>Parasitiformes</taxon>
        <taxon>Ixodida</taxon>
        <taxon>Ixodoidea</taxon>
        <taxon>Ixodidae</taxon>
        <taxon>Rhipicephalinae</taxon>
        <taxon>Rhipicephalus</taxon>
        <taxon>Boophilus</taxon>
    </lineage>
</organism>
<sequence>MRAIFYPQLKANLDHKPRRSGLVAKNSVVQCGRETCPLPRGCYFLQESKGNKCCDVCKGCFYKGRLYASSEEWTDPHDPCRRFFCQSGVITESRIYCHVNCKNPRNPPEGHCCPYCEDNYLRLEKYLDRGQIPIIESAQYPQRAEVTPGPAVSPRSSQQPRYLDLDTPLLSLELTAAAIPELTDARGAVVVAMARRPTPPRRHFSIHHDQVAHAAGYRATGVGVIGLNLLGEAAASIRASSQRSYGTCRPISERWYVWHKGLSSKS</sequence>
<evidence type="ECO:0000259" key="5">
    <source>
        <dbReference type="PROSITE" id="PS50184"/>
    </source>
</evidence>
<evidence type="ECO:0000256" key="3">
    <source>
        <dbReference type="ARBA" id="ARBA00022729"/>
    </source>
</evidence>
<dbReference type="Gene3D" id="6.20.200.20">
    <property type="match status" value="1"/>
</dbReference>
<gene>
    <name evidence="6" type="ORF">HPB51_017394</name>
</gene>
<name>A0A9J6DAR7_RHIMP</name>